<sequence length="90" mass="10091">MSVDGALNTARQLQKLEEHTLVKSIDGGQIHKKRGNHFVGANERGSTAGGEIISLLDLRLPVRVVEPDYKLDEVPKKALEAELQRRKYAW</sequence>
<gene>
    <name evidence="1" type="ORF">SEA_TRINA_174</name>
</gene>
<proteinExistence type="predicted"/>
<evidence type="ECO:0000313" key="2">
    <source>
        <dbReference type="Proteomes" id="UP000231419"/>
    </source>
</evidence>
<dbReference type="EMBL" id="MF668286">
    <property type="protein sequence ID" value="ASZ74962.1"/>
    <property type="molecule type" value="Genomic_DNA"/>
</dbReference>
<keyword evidence="2" id="KW-1185">Reference proteome</keyword>
<organism evidence="1 2">
    <name type="scientific">Rhodococcus phage Trina</name>
    <dbReference type="NCBI Taxonomy" id="2027905"/>
    <lineage>
        <taxon>Viruses</taxon>
        <taxon>Duplodnaviria</taxon>
        <taxon>Heunggongvirae</taxon>
        <taxon>Uroviricota</taxon>
        <taxon>Caudoviricetes</taxon>
        <taxon>Trinavirus</taxon>
        <taxon>Trinavirus trina</taxon>
    </lineage>
</organism>
<dbReference type="Proteomes" id="UP000231419">
    <property type="component" value="Segment"/>
</dbReference>
<protein>
    <submittedName>
        <fullName evidence="1">Uncharacterized protein</fullName>
    </submittedName>
</protein>
<name>A0A2D1A2B8_9CAUD</name>
<evidence type="ECO:0000313" key="1">
    <source>
        <dbReference type="EMBL" id="ASZ74962.1"/>
    </source>
</evidence>
<accession>A0A2D1A2B8</accession>
<reference evidence="2" key="1">
    <citation type="submission" date="2017-08" db="EMBL/GenBank/DDBJ databases">
        <authorList>
            <person name="de Groot N.N."/>
        </authorList>
    </citation>
    <scope>NUCLEOTIDE SEQUENCE [LARGE SCALE GENOMIC DNA]</scope>
</reference>